<dbReference type="Pfam" id="PF00892">
    <property type="entry name" value="EamA"/>
    <property type="match status" value="2"/>
</dbReference>
<feature type="transmembrane region" description="Helical" evidence="2">
    <location>
        <begin position="267"/>
        <end position="284"/>
    </location>
</feature>
<sequence>MNRNLNPKLLVLIGVVFVSFGSILTKLSTAPSLIIAFYRIGFTSLILTPWILFKNKKELKSISKRTLLICLLSGIFLAFHFALWLESLKYTSVTSSTVLVSTHPIFIVLGSIFILKEKVSKKEVISIMIALVGSMIISFGDSSLGNNIIYGDFLAVAGGLCMAGYMMIGRIARKELSVNAYTFIVYVSCTITLLILSLCTSTRLYPYPKTDWLIFLALAIVCTLLGHSVFNWALAYVNPTFVSTSILGEPVFATIWAILIFSEIPTFPQVFGGIVILLGIYLFNKSQKIDKPEPLEV</sequence>
<feature type="transmembrane region" description="Helical" evidence="2">
    <location>
        <begin position="212"/>
        <end position="234"/>
    </location>
</feature>
<proteinExistence type="inferred from homology"/>
<evidence type="ECO:0000313" key="4">
    <source>
        <dbReference type="EMBL" id="MCM1992163.1"/>
    </source>
</evidence>
<evidence type="ECO:0000256" key="1">
    <source>
        <dbReference type="ARBA" id="ARBA00007362"/>
    </source>
</evidence>
<feature type="transmembrane region" description="Helical" evidence="2">
    <location>
        <begin position="241"/>
        <end position="261"/>
    </location>
</feature>
<reference evidence="4" key="2">
    <citation type="submission" date="2021-04" db="EMBL/GenBank/DDBJ databases">
        <authorList>
            <person name="Dong X."/>
        </authorList>
    </citation>
    <scope>NUCLEOTIDE SEQUENCE</scope>
    <source>
        <strain evidence="4">ZWT</strain>
    </source>
</reference>
<feature type="transmembrane region" description="Helical" evidence="2">
    <location>
        <begin position="124"/>
        <end position="142"/>
    </location>
</feature>
<evidence type="ECO:0000313" key="5">
    <source>
        <dbReference type="Proteomes" id="UP001056429"/>
    </source>
</evidence>
<feature type="domain" description="EamA" evidence="3">
    <location>
        <begin position="9"/>
        <end position="138"/>
    </location>
</feature>
<dbReference type="PANTHER" id="PTHR22911">
    <property type="entry name" value="ACYL-MALONYL CONDENSING ENZYME-RELATED"/>
    <property type="match status" value="1"/>
</dbReference>
<feature type="transmembrane region" description="Helical" evidence="2">
    <location>
        <begin position="180"/>
        <end position="206"/>
    </location>
</feature>
<comment type="caution">
    <text evidence="4">The sequence shown here is derived from an EMBL/GenBank/DDBJ whole genome shotgun (WGS) entry which is preliminary data.</text>
</comment>
<feature type="transmembrane region" description="Helical" evidence="2">
    <location>
        <begin position="97"/>
        <end position="115"/>
    </location>
</feature>
<dbReference type="GO" id="GO:0016020">
    <property type="term" value="C:membrane"/>
    <property type="evidence" value="ECO:0007669"/>
    <property type="project" value="InterPro"/>
</dbReference>
<dbReference type="Proteomes" id="UP001056429">
    <property type="component" value="Unassembled WGS sequence"/>
</dbReference>
<dbReference type="PANTHER" id="PTHR22911:SF76">
    <property type="entry name" value="EAMA DOMAIN-CONTAINING PROTEIN"/>
    <property type="match status" value="1"/>
</dbReference>
<feature type="transmembrane region" description="Helical" evidence="2">
    <location>
        <begin position="148"/>
        <end position="168"/>
    </location>
</feature>
<protein>
    <submittedName>
        <fullName evidence="4">DMT family transporter</fullName>
    </submittedName>
</protein>
<keyword evidence="2" id="KW-0472">Membrane</keyword>
<accession>A0A9J6P6F2</accession>
<organism evidence="4 5">
    <name type="scientific">Oceanirhabdus seepicola</name>
    <dbReference type="NCBI Taxonomy" id="2828781"/>
    <lineage>
        <taxon>Bacteria</taxon>
        <taxon>Bacillati</taxon>
        <taxon>Bacillota</taxon>
        <taxon>Clostridia</taxon>
        <taxon>Eubacteriales</taxon>
        <taxon>Clostridiaceae</taxon>
        <taxon>Oceanirhabdus</taxon>
    </lineage>
</organism>
<gene>
    <name evidence="4" type="ORF">KDK92_20775</name>
</gene>
<dbReference type="EMBL" id="JAGSOJ010000005">
    <property type="protein sequence ID" value="MCM1992163.1"/>
    <property type="molecule type" value="Genomic_DNA"/>
</dbReference>
<keyword evidence="2" id="KW-1133">Transmembrane helix</keyword>
<reference evidence="4" key="1">
    <citation type="journal article" date="2021" name="mSystems">
        <title>Bacteria and Archaea Synergistically Convert Glycine Betaine to Biogenic Methane in the Formosa Cold Seep of the South China Sea.</title>
        <authorList>
            <person name="Li L."/>
            <person name="Zhang W."/>
            <person name="Zhang S."/>
            <person name="Song L."/>
            <person name="Sun Q."/>
            <person name="Zhang H."/>
            <person name="Xiang H."/>
            <person name="Dong X."/>
        </authorList>
    </citation>
    <scope>NUCLEOTIDE SEQUENCE</scope>
    <source>
        <strain evidence="4">ZWT</strain>
    </source>
</reference>
<dbReference type="AlphaFoldDB" id="A0A9J6P6F2"/>
<keyword evidence="5" id="KW-1185">Reference proteome</keyword>
<feature type="transmembrane region" description="Helical" evidence="2">
    <location>
        <begin position="33"/>
        <end position="53"/>
    </location>
</feature>
<feature type="transmembrane region" description="Helical" evidence="2">
    <location>
        <begin position="65"/>
        <end position="85"/>
    </location>
</feature>
<name>A0A9J6P6F2_9CLOT</name>
<dbReference type="SUPFAM" id="SSF103481">
    <property type="entry name" value="Multidrug resistance efflux transporter EmrE"/>
    <property type="match status" value="2"/>
</dbReference>
<evidence type="ECO:0000259" key="3">
    <source>
        <dbReference type="Pfam" id="PF00892"/>
    </source>
</evidence>
<dbReference type="RefSeq" id="WP_250861329.1">
    <property type="nucleotide sequence ID" value="NZ_JAGSOJ010000005.1"/>
</dbReference>
<dbReference type="InterPro" id="IPR000620">
    <property type="entry name" value="EamA_dom"/>
</dbReference>
<keyword evidence="2" id="KW-0812">Transmembrane</keyword>
<feature type="transmembrane region" description="Helical" evidence="2">
    <location>
        <begin position="9"/>
        <end position="27"/>
    </location>
</feature>
<evidence type="ECO:0000256" key="2">
    <source>
        <dbReference type="SAM" id="Phobius"/>
    </source>
</evidence>
<dbReference type="InterPro" id="IPR037185">
    <property type="entry name" value="EmrE-like"/>
</dbReference>
<feature type="domain" description="EamA" evidence="3">
    <location>
        <begin position="150"/>
        <end position="284"/>
    </location>
</feature>
<comment type="similarity">
    <text evidence="1">Belongs to the EamA transporter family.</text>
</comment>